<protein>
    <submittedName>
        <fullName evidence="1">Uncharacterized protein</fullName>
    </submittedName>
</protein>
<evidence type="ECO:0000313" key="2">
    <source>
        <dbReference type="Proteomes" id="UP000186851"/>
    </source>
</evidence>
<name>A0AAF0IAE1_ODILC</name>
<dbReference type="AlphaFoldDB" id="A0AAF0IAE1"/>
<dbReference type="KEGG" id="oyw:OdinLCB4_004145"/>
<dbReference type="EMBL" id="CP091871">
    <property type="protein sequence ID" value="WEU39685.1"/>
    <property type="molecule type" value="Genomic_DNA"/>
</dbReference>
<proteinExistence type="predicted"/>
<dbReference type="SUPFAM" id="SSF46785">
    <property type="entry name" value="Winged helix' DNA-binding domain"/>
    <property type="match status" value="1"/>
</dbReference>
<organism evidence="1 2">
    <name type="scientific">Odinarchaeota yellowstonii (strain LCB_4)</name>
    <dbReference type="NCBI Taxonomy" id="1841599"/>
    <lineage>
        <taxon>Archaea</taxon>
        <taxon>Promethearchaeati</taxon>
        <taxon>Candidatus Odinarchaeota</taxon>
        <taxon>Candidatus Odinarchaeia</taxon>
        <taxon>Candidatus Odinarchaeales</taxon>
        <taxon>Candidatus Odinarchaeaceae</taxon>
        <taxon>Candidatus Odinarchaeum</taxon>
    </lineage>
</organism>
<gene>
    <name evidence="1" type="ORF">OdinLCB4_004145</name>
</gene>
<evidence type="ECO:0000313" key="1">
    <source>
        <dbReference type="EMBL" id="WEU39685.1"/>
    </source>
</evidence>
<reference evidence="1" key="2">
    <citation type="journal article" date="2022" name="Nat. Microbiol.">
        <title>A closed Candidatus Odinarchaeum chromosome exposes Asgard archaeal viruses.</title>
        <authorList>
            <person name="Tamarit D."/>
            <person name="Caceres E.F."/>
            <person name="Krupovic M."/>
            <person name="Nijland R."/>
            <person name="Eme L."/>
            <person name="Robinson N.P."/>
            <person name="Ettema T.J.G."/>
        </authorList>
    </citation>
    <scope>NUCLEOTIDE SEQUENCE</scope>
    <source>
        <strain evidence="1">LCB_4</strain>
    </source>
</reference>
<dbReference type="Proteomes" id="UP000186851">
    <property type="component" value="Chromosome"/>
</dbReference>
<accession>A0AAF0IAE1</accession>
<sequence>MCASFWESSVSKNTLLSIIAKHQGVILDDELYTILKKDYPDLSYKELNRMLMELEIQGLIYVSQITKSKRRVELVKEGQEFLGVGED</sequence>
<dbReference type="InterPro" id="IPR036390">
    <property type="entry name" value="WH_DNA-bd_sf"/>
</dbReference>
<reference evidence="1" key="1">
    <citation type="journal article" date="2017" name="Nature">
        <title>Asgard archaea illuminate the origin of eukaryotic cellular complexity.</title>
        <authorList>
            <person name="Zaremba-Niedzwiedzka K."/>
            <person name="Caceres E.F."/>
            <person name="Saw J.H."/>
            <person name="Backstrom D."/>
            <person name="Juzokaite L."/>
            <person name="Vancaester E."/>
            <person name="Seitz K.W."/>
            <person name="Anantharaman K."/>
            <person name="Starnawski P."/>
            <person name="Kjeldsen K.U."/>
            <person name="Scott M.B."/>
            <person name="Nunoura T."/>
            <person name="Banfield J.F."/>
            <person name="Schramm A."/>
            <person name="Baker B.J."/>
            <person name="Spang A."/>
            <person name="Ettema T.J.G."/>
        </authorList>
    </citation>
    <scope>NUCLEOTIDE SEQUENCE</scope>
    <source>
        <strain evidence="1">LCB_4</strain>
    </source>
</reference>